<proteinExistence type="inferred from homology"/>
<reference evidence="9" key="3">
    <citation type="submission" date="2025-09" db="UniProtKB">
        <authorList>
            <consortium name="Ensembl"/>
        </authorList>
    </citation>
    <scope>IDENTIFICATION</scope>
</reference>
<evidence type="ECO:0000256" key="1">
    <source>
        <dbReference type="ARBA" id="ARBA00001968"/>
    </source>
</evidence>
<comment type="cofactor">
    <cofactor evidence="1">
        <name>a divalent metal cation</name>
        <dbReference type="ChEBI" id="CHEBI:60240"/>
    </cofactor>
</comment>
<evidence type="ECO:0000256" key="5">
    <source>
        <dbReference type="ARBA" id="ARBA00022723"/>
    </source>
</evidence>
<reference evidence="9" key="2">
    <citation type="submission" date="2025-08" db="UniProtKB">
        <authorList>
            <consortium name="Ensembl"/>
        </authorList>
    </citation>
    <scope>IDENTIFICATION</scope>
</reference>
<dbReference type="PANTHER" id="PTHR22930:SF269">
    <property type="entry name" value="NUCLEASE HARBI1-LIKE PROTEIN"/>
    <property type="match status" value="1"/>
</dbReference>
<keyword evidence="5" id="KW-0479">Metal-binding</keyword>
<evidence type="ECO:0000256" key="3">
    <source>
        <dbReference type="ARBA" id="ARBA00006958"/>
    </source>
</evidence>
<evidence type="ECO:0000256" key="6">
    <source>
        <dbReference type="ARBA" id="ARBA00022801"/>
    </source>
</evidence>
<keyword evidence="4" id="KW-0540">Nuclease</keyword>
<dbReference type="InterPro" id="IPR027806">
    <property type="entry name" value="HARBI1_dom"/>
</dbReference>
<evidence type="ECO:0000256" key="4">
    <source>
        <dbReference type="ARBA" id="ARBA00022722"/>
    </source>
</evidence>
<keyword evidence="6" id="KW-0378">Hydrolase</keyword>
<accession>A0A8C6PR21</accession>
<dbReference type="Ensembl" id="ENSNFUT00015049236.1">
    <property type="protein sequence ID" value="ENSNFUP00015047180.1"/>
    <property type="gene ID" value="ENSNFUG00015022303.1"/>
</dbReference>
<dbReference type="AlphaFoldDB" id="A0A8C6PR21"/>
<evidence type="ECO:0000313" key="9">
    <source>
        <dbReference type="Ensembl" id="ENSNFUP00015047180.1"/>
    </source>
</evidence>
<dbReference type="GeneTree" id="ENSGT00940000164115"/>
<organism evidence="9 10">
    <name type="scientific">Nothobranchius furzeri</name>
    <name type="common">Turquoise killifish</name>
    <dbReference type="NCBI Taxonomy" id="105023"/>
    <lineage>
        <taxon>Eukaryota</taxon>
        <taxon>Metazoa</taxon>
        <taxon>Chordata</taxon>
        <taxon>Craniata</taxon>
        <taxon>Vertebrata</taxon>
        <taxon>Euteleostomi</taxon>
        <taxon>Actinopterygii</taxon>
        <taxon>Neopterygii</taxon>
        <taxon>Teleostei</taxon>
        <taxon>Neoteleostei</taxon>
        <taxon>Acanthomorphata</taxon>
        <taxon>Ovalentaria</taxon>
        <taxon>Atherinomorphae</taxon>
        <taxon>Cyprinodontiformes</taxon>
        <taxon>Nothobranchiidae</taxon>
        <taxon>Nothobranchius</taxon>
    </lineage>
</organism>
<dbReference type="Proteomes" id="UP000694548">
    <property type="component" value="Chromosome sgr11"/>
</dbReference>
<protein>
    <recommendedName>
        <fullName evidence="8">DDE Tnp4 domain-containing protein</fullName>
    </recommendedName>
</protein>
<dbReference type="GO" id="GO:0005634">
    <property type="term" value="C:nucleus"/>
    <property type="evidence" value="ECO:0007669"/>
    <property type="project" value="UniProtKB-SubCell"/>
</dbReference>
<dbReference type="GO" id="GO:0046872">
    <property type="term" value="F:metal ion binding"/>
    <property type="evidence" value="ECO:0007669"/>
    <property type="project" value="UniProtKB-KW"/>
</dbReference>
<keyword evidence="10" id="KW-1185">Reference proteome</keyword>
<dbReference type="PANTHER" id="PTHR22930">
    <property type="match status" value="1"/>
</dbReference>
<comment type="subcellular location">
    <subcellularLocation>
        <location evidence="2">Nucleus</location>
    </subcellularLocation>
</comment>
<evidence type="ECO:0000259" key="8">
    <source>
        <dbReference type="Pfam" id="PF13359"/>
    </source>
</evidence>
<dbReference type="InterPro" id="IPR045249">
    <property type="entry name" value="HARBI1-like"/>
</dbReference>
<dbReference type="GO" id="GO:0004518">
    <property type="term" value="F:nuclease activity"/>
    <property type="evidence" value="ECO:0007669"/>
    <property type="project" value="UniProtKB-KW"/>
</dbReference>
<name>A0A8C6PR21_NOTFU</name>
<dbReference type="GO" id="GO:0016787">
    <property type="term" value="F:hydrolase activity"/>
    <property type="evidence" value="ECO:0007669"/>
    <property type="project" value="UniProtKB-KW"/>
</dbReference>
<evidence type="ECO:0000313" key="10">
    <source>
        <dbReference type="Proteomes" id="UP000694548"/>
    </source>
</evidence>
<evidence type="ECO:0000256" key="2">
    <source>
        <dbReference type="ARBA" id="ARBA00004123"/>
    </source>
</evidence>
<reference evidence="9" key="1">
    <citation type="submission" date="2014-08" db="EMBL/GenBank/DDBJ databases">
        <authorList>
            <person name="Senf B."/>
            <person name="Petzold A."/>
            <person name="Downie B.R."/>
            <person name="Koch P."/>
            <person name="Platzer M."/>
        </authorList>
    </citation>
    <scope>NUCLEOTIDE SEQUENCE [LARGE SCALE GENOMIC DNA]</scope>
    <source>
        <strain evidence="9">GRZ</strain>
    </source>
</reference>
<dbReference type="Pfam" id="PF13359">
    <property type="entry name" value="DDE_Tnp_4"/>
    <property type="match status" value="1"/>
</dbReference>
<keyword evidence="7" id="KW-0539">Nucleus</keyword>
<sequence>MRSPPLNPRFLSFPSTNKTFAAYLFTPPVTREIKRSFVALHLLLRVYRQRRNRRLWVHPINKKRRTHRVFHHLVAELSLDSDRHMKYFRMSADQMDHILSLIGPDLTKQNTNFRESIEPKQRLAVTLRFLATGETFSSLAFQYRLGKSTVANSVHMTCRAIEKRMKRSEFTLFSEEMWRDVASAFWKEWNFPNCIGAIDGKHITIAAPPHSGSVFFNYKKTFSIVLLALVDAHYRFIYVQVGDYGRASDGGVYSGSQLGIGMENKTLHVPADCPLPGAEQQLPLPYTMVGDAAFPLKTYLMRPFPGTRLPPWQKVFNYRLSRARMVVECAFGILAARWRVLYTRITMKPENADAVILAACILHNHLLNPADNKRFLEEAQEQGEYLQDARNMGGNRGCRDAYNIREKFAAFFLSPEGSVSWQDRRL</sequence>
<feature type="domain" description="DDE Tnp4" evidence="8">
    <location>
        <begin position="198"/>
        <end position="364"/>
    </location>
</feature>
<comment type="similarity">
    <text evidence="3">Belongs to the HARBI1 family.</text>
</comment>
<evidence type="ECO:0000256" key="7">
    <source>
        <dbReference type="ARBA" id="ARBA00023242"/>
    </source>
</evidence>